<feature type="region of interest" description="Disordered" evidence="1">
    <location>
        <begin position="195"/>
        <end position="224"/>
    </location>
</feature>
<reference evidence="2 3" key="1">
    <citation type="journal article" date="1999" name="Virology">
        <title>Sequence analysis of the Xestia c-nigrum granulovirus genome.</title>
        <authorList>
            <person name="Hayakawa T."/>
            <person name="Ko R."/>
            <person name="Okano K."/>
            <person name="Seong S.I."/>
            <person name="Goto C."/>
            <person name="Maeda S."/>
        </authorList>
    </citation>
    <scope>NUCLEOTIDE SEQUENCE [LARGE SCALE GENOMIC DNA]</scope>
</reference>
<evidence type="ECO:0000313" key="2">
    <source>
        <dbReference type="EMBL" id="AAF05185.1"/>
    </source>
</evidence>
<proteinExistence type="predicted"/>
<feature type="compositionally biased region" description="Acidic residues" evidence="1">
    <location>
        <begin position="197"/>
        <end position="212"/>
    </location>
</feature>
<dbReference type="GeneID" id="1442305"/>
<name>Q9PYX2_GVXN</name>
<sequence>MIKLYKRGCLYLSLSNIKMILTYANVLPTNITTDFYCCKPTEKILLISKNLTLNDQTRVYKLIQEIIGEVARCVRSAQTVRLDQEDDSLLLAPFKITFDRHTITHTMLAIGNIYKYQLDLDGNANHKDLDKIEFLLRRMVVDYNCLWRHHQCVVPNEAQQHFRSYASLLEYAVGVLSNFFQLTLAEHQELVTCSSLESDDQMDSEDSDDSDDSYGSVDTDYSIG</sequence>
<dbReference type="EMBL" id="AF162221">
    <property type="protein sequence ID" value="AAF05185.1"/>
    <property type="molecule type" value="Genomic_DNA"/>
</dbReference>
<accession>Q9PYX2</accession>
<evidence type="ECO:0000313" key="3">
    <source>
        <dbReference type="Proteomes" id="UP000202921"/>
    </source>
</evidence>
<dbReference type="KEGG" id="vg:1442305"/>
<keyword evidence="3" id="KW-1185">Reference proteome</keyword>
<organism evidence="2 3">
    <name type="scientific">Xestia c-nigrum granulosis virus</name>
    <name type="common">XnGV</name>
    <name type="synonym">Xestia c-nigrum granulovirus</name>
    <dbReference type="NCBI Taxonomy" id="51677"/>
    <lineage>
        <taxon>Viruses</taxon>
        <taxon>Viruses incertae sedis</taxon>
        <taxon>Naldaviricetes</taxon>
        <taxon>Lefavirales</taxon>
        <taxon>Baculoviridae</taxon>
        <taxon>Betabaculovirus</taxon>
        <taxon>Betabaculovirus xecnigri</taxon>
    </lineage>
</organism>
<dbReference type="RefSeq" id="NP_059219.1">
    <property type="nucleotide sequence ID" value="NC_002331.1"/>
</dbReference>
<evidence type="ECO:0000256" key="1">
    <source>
        <dbReference type="SAM" id="MobiDB-lite"/>
    </source>
</evidence>
<protein>
    <submittedName>
        <fullName evidence="2">ORF71</fullName>
    </submittedName>
</protein>
<feature type="compositionally biased region" description="Low complexity" evidence="1">
    <location>
        <begin position="213"/>
        <end position="224"/>
    </location>
</feature>
<dbReference type="Proteomes" id="UP000202921">
    <property type="component" value="Segment"/>
</dbReference>
<organismHost>
    <name type="scientific">Xestia</name>
    <dbReference type="NCBI Taxonomy" id="320016"/>
</organismHost>
<gene>
    <name evidence="2" type="primary">ORF71</name>
</gene>